<evidence type="ECO:0000256" key="6">
    <source>
        <dbReference type="ARBA" id="ARBA00022989"/>
    </source>
</evidence>
<name>A0A7S4WJL6_9STRA</name>
<dbReference type="PANTHER" id="PTHR32195:SF26">
    <property type="entry name" value="TRYPTOPHAN OR TYROSINE TRANSPORTER PROTEIN"/>
    <property type="match status" value="1"/>
</dbReference>
<feature type="transmembrane region" description="Helical" evidence="8">
    <location>
        <begin position="339"/>
        <end position="358"/>
    </location>
</feature>
<protein>
    <recommendedName>
        <fullName evidence="10">Amino acid transporter transmembrane domain-containing protein</fullName>
    </recommendedName>
</protein>
<evidence type="ECO:0000256" key="5">
    <source>
        <dbReference type="ARBA" id="ARBA00022692"/>
    </source>
</evidence>
<dbReference type="Gene3D" id="1.20.1740.10">
    <property type="entry name" value="Amino acid/polyamine transporter I"/>
    <property type="match status" value="1"/>
</dbReference>
<feature type="transmembrane region" description="Helical" evidence="8">
    <location>
        <begin position="268"/>
        <end position="289"/>
    </location>
</feature>
<reference evidence="9" key="1">
    <citation type="submission" date="2021-01" db="EMBL/GenBank/DDBJ databases">
        <authorList>
            <person name="Corre E."/>
            <person name="Pelletier E."/>
            <person name="Niang G."/>
            <person name="Scheremetjew M."/>
            <person name="Finn R."/>
            <person name="Kale V."/>
            <person name="Holt S."/>
            <person name="Cochrane G."/>
            <person name="Meng A."/>
            <person name="Brown T."/>
            <person name="Cohen L."/>
        </authorList>
    </citation>
    <scope>NUCLEOTIDE SEQUENCE</scope>
    <source>
        <strain evidence="9">GSO104</strain>
    </source>
</reference>
<dbReference type="GO" id="GO:0005886">
    <property type="term" value="C:plasma membrane"/>
    <property type="evidence" value="ECO:0007669"/>
    <property type="project" value="UniProtKB-SubCell"/>
</dbReference>
<feature type="transmembrane region" description="Helical" evidence="8">
    <location>
        <begin position="530"/>
        <end position="549"/>
    </location>
</feature>
<keyword evidence="4" id="KW-0997">Cell inner membrane</keyword>
<keyword evidence="5 8" id="KW-0812">Transmembrane</keyword>
<evidence type="ECO:0000256" key="2">
    <source>
        <dbReference type="ARBA" id="ARBA00022448"/>
    </source>
</evidence>
<keyword evidence="3" id="KW-1003">Cell membrane</keyword>
<feature type="transmembrane region" description="Helical" evidence="8">
    <location>
        <begin position="378"/>
        <end position="396"/>
    </location>
</feature>
<comment type="subcellular location">
    <subcellularLocation>
        <location evidence="1">Cell inner membrane</location>
        <topology evidence="1">Multi-pass membrane protein</topology>
    </subcellularLocation>
</comment>
<feature type="transmembrane region" description="Helical" evidence="8">
    <location>
        <begin position="227"/>
        <end position="247"/>
    </location>
</feature>
<feature type="transmembrane region" description="Helical" evidence="8">
    <location>
        <begin position="503"/>
        <end position="524"/>
    </location>
</feature>
<evidence type="ECO:0000256" key="1">
    <source>
        <dbReference type="ARBA" id="ARBA00004429"/>
    </source>
</evidence>
<evidence type="ECO:0000313" key="9">
    <source>
        <dbReference type="EMBL" id="CAE4667606.1"/>
    </source>
</evidence>
<dbReference type="PANTHER" id="PTHR32195">
    <property type="entry name" value="OS07G0662800 PROTEIN"/>
    <property type="match status" value="1"/>
</dbReference>
<keyword evidence="2" id="KW-0813">Transport</keyword>
<dbReference type="Pfam" id="PF03222">
    <property type="entry name" value="Trp_Tyr_perm"/>
    <property type="match status" value="1"/>
</dbReference>
<dbReference type="EMBL" id="HBNS01060528">
    <property type="protein sequence ID" value="CAE4667606.1"/>
    <property type="molecule type" value="Transcribed_RNA"/>
</dbReference>
<organism evidence="9">
    <name type="scientific">Ditylum brightwellii</name>
    <dbReference type="NCBI Taxonomy" id="49249"/>
    <lineage>
        <taxon>Eukaryota</taxon>
        <taxon>Sar</taxon>
        <taxon>Stramenopiles</taxon>
        <taxon>Ochrophyta</taxon>
        <taxon>Bacillariophyta</taxon>
        <taxon>Mediophyceae</taxon>
        <taxon>Lithodesmiophycidae</taxon>
        <taxon>Lithodesmiales</taxon>
        <taxon>Lithodesmiaceae</taxon>
        <taxon>Ditylum</taxon>
    </lineage>
</organism>
<gene>
    <name evidence="9" type="ORF">DBRI00130_LOCUS43582</name>
</gene>
<feature type="transmembrane region" description="Helical" evidence="8">
    <location>
        <begin position="309"/>
        <end position="327"/>
    </location>
</feature>
<feature type="transmembrane region" description="Helical" evidence="8">
    <location>
        <begin position="408"/>
        <end position="433"/>
    </location>
</feature>
<accession>A0A7S4WJL6</accession>
<evidence type="ECO:0000256" key="7">
    <source>
        <dbReference type="ARBA" id="ARBA00023136"/>
    </source>
</evidence>
<keyword evidence="6 8" id="KW-1133">Transmembrane helix</keyword>
<dbReference type="InterPro" id="IPR018227">
    <property type="entry name" value="Amino_acid_transport_2"/>
</dbReference>
<sequence>MKTVATAATGLLISTSSSFLHTSAFTTNSQIEIRLSRANPLKAPTQQNAKYALHRMSAGENESHRFQTRISIRCSKNKRSTDSSVLRMSTIEDVTSRSVKAPMNGTESTTNGAESDTKEIVIDTKVLTAPVENSTFLSKLQEKIGSVDDKRLIFPELSSGEVSRLYSTLRYDISSEHGKMTATHAPGSVMGAAALVAGTTIGAGIIALPTATASAGFLPSSAGLCLAWAYMTATGLLISELSINRIGETGRPGIGILDLYKNSLGKGYSAIAMAAFFFLHYSVMVAYFAKAGSYVCSFLTSAGLGGWETPAICQLLFAGTIGSFLYLMKPKEVEKVNNFLVLGVAATFVSIISIGAQTADFGALVALENQHPEEVVNAFPILFLVLVFHNVVPTVVRQLEGDRQKITTAIVSGTVLPLLMFLSWNAVIIGNVIGSPDIMATDFDPIALIENGQNGDVLGGLVSIFTELAIVTSLVGFVYGLVDAITDVAGIPSSGPVYEKWRPALYAGVFVPPLVFSMINPYVFMDALEYGGAFGVSTLFLVLPAIMIWKERYGDEQKPITVKPMVPGGKITLGSIWKAAGTLIVEQGAEKLGIIDFIHDAFTK</sequence>
<proteinExistence type="predicted"/>
<feature type="transmembrane region" description="Helical" evidence="8">
    <location>
        <begin position="457"/>
        <end position="482"/>
    </location>
</feature>
<keyword evidence="7 8" id="KW-0472">Membrane</keyword>
<evidence type="ECO:0008006" key="10">
    <source>
        <dbReference type="Google" id="ProtNLM"/>
    </source>
</evidence>
<dbReference type="AlphaFoldDB" id="A0A7S4WJL6"/>
<evidence type="ECO:0000256" key="3">
    <source>
        <dbReference type="ARBA" id="ARBA00022475"/>
    </source>
</evidence>
<evidence type="ECO:0000256" key="8">
    <source>
        <dbReference type="SAM" id="Phobius"/>
    </source>
</evidence>
<dbReference type="GO" id="GO:0003333">
    <property type="term" value="P:amino acid transmembrane transport"/>
    <property type="evidence" value="ECO:0007669"/>
    <property type="project" value="InterPro"/>
</dbReference>
<evidence type="ECO:0000256" key="4">
    <source>
        <dbReference type="ARBA" id="ARBA00022519"/>
    </source>
</evidence>